<evidence type="ECO:0000256" key="1">
    <source>
        <dbReference type="ARBA" id="ARBA00022679"/>
    </source>
</evidence>
<dbReference type="InterPro" id="IPR053177">
    <property type="entry name" value="ADP-glucose_phosphorylase"/>
</dbReference>
<accession>A0A1F6AVX6</accession>
<protein>
    <recommendedName>
        <fullName evidence="4">Galactose-1-phosphate uridyl transferase N-terminal domain-containing protein</fullName>
    </recommendedName>
</protein>
<dbReference type="InterPro" id="IPR036265">
    <property type="entry name" value="HIT-like_sf"/>
</dbReference>
<evidence type="ECO:0000256" key="3">
    <source>
        <dbReference type="ARBA" id="ARBA00023277"/>
    </source>
</evidence>
<gene>
    <name evidence="5" type="ORF">A2971_02875</name>
</gene>
<dbReference type="PANTHER" id="PTHR42763">
    <property type="entry name" value="ADP-GLUCOSE PHOSPHORYLASE"/>
    <property type="match status" value="1"/>
</dbReference>
<dbReference type="EMBL" id="MFJW01000044">
    <property type="protein sequence ID" value="OGG28810.1"/>
    <property type="molecule type" value="Genomic_DNA"/>
</dbReference>
<name>A0A1F6AVX6_9BACT</name>
<dbReference type="SUPFAM" id="SSF54197">
    <property type="entry name" value="HIT-like"/>
    <property type="match status" value="2"/>
</dbReference>
<comment type="caution">
    <text evidence="5">The sequence shown here is derived from an EMBL/GenBank/DDBJ whole genome shotgun (WGS) entry which is preliminary data.</text>
</comment>
<keyword evidence="1" id="KW-0808">Transferase</keyword>
<evidence type="ECO:0000256" key="2">
    <source>
        <dbReference type="ARBA" id="ARBA00022695"/>
    </source>
</evidence>
<feature type="domain" description="Galactose-1-phosphate uridyl transferase N-terminal" evidence="4">
    <location>
        <begin position="77"/>
        <end position="138"/>
    </location>
</feature>
<reference evidence="5 6" key="1">
    <citation type="journal article" date="2016" name="Nat. Commun.">
        <title>Thousands of microbial genomes shed light on interconnected biogeochemical processes in an aquifer system.</title>
        <authorList>
            <person name="Anantharaman K."/>
            <person name="Brown C.T."/>
            <person name="Hug L.A."/>
            <person name="Sharon I."/>
            <person name="Castelle C.J."/>
            <person name="Probst A.J."/>
            <person name="Thomas B.C."/>
            <person name="Singh A."/>
            <person name="Wilkins M.J."/>
            <person name="Karaoz U."/>
            <person name="Brodie E.L."/>
            <person name="Williams K.H."/>
            <person name="Hubbard S.S."/>
            <person name="Banfield J.F."/>
        </authorList>
    </citation>
    <scope>NUCLEOTIDE SEQUENCE [LARGE SCALE GENOMIC DNA]</scope>
</reference>
<dbReference type="GO" id="GO:0006012">
    <property type="term" value="P:galactose metabolic process"/>
    <property type="evidence" value="ECO:0007669"/>
    <property type="project" value="InterPro"/>
</dbReference>
<evidence type="ECO:0000313" key="6">
    <source>
        <dbReference type="Proteomes" id="UP000178461"/>
    </source>
</evidence>
<dbReference type="Proteomes" id="UP000178461">
    <property type="component" value="Unassembled WGS sequence"/>
</dbReference>
<evidence type="ECO:0000259" key="4">
    <source>
        <dbReference type="Pfam" id="PF01087"/>
    </source>
</evidence>
<proteinExistence type="predicted"/>
<dbReference type="InterPro" id="IPR005849">
    <property type="entry name" value="GalP_Utransf_N"/>
</dbReference>
<keyword evidence="3" id="KW-0119">Carbohydrate metabolism</keyword>
<dbReference type="PANTHER" id="PTHR42763:SF2">
    <property type="entry name" value="ADP-GLUCOSE PHOSPHORYLASE"/>
    <property type="match status" value="1"/>
</dbReference>
<dbReference type="GO" id="GO:0008108">
    <property type="term" value="F:UDP-glucose:hexose-1-phosphate uridylyltransferase activity"/>
    <property type="evidence" value="ECO:0007669"/>
    <property type="project" value="InterPro"/>
</dbReference>
<dbReference type="AlphaFoldDB" id="A0A1F6AVX6"/>
<dbReference type="Gene3D" id="3.30.428.10">
    <property type="entry name" value="HIT-like"/>
    <property type="match status" value="3"/>
</dbReference>
<evidence type="ECO:0000313" key="5">
    <source>
        <dbReference type="EMBL" id="OGG28810.1"/>
    </source>
</evidence>
<keyword evidence="2" id="KW-0548">Nucleotidyltransferase</keyword>
<sequence>MAKYVPDVKTQRWVVITPKRVERPKDAVSKKSVCPFCVGNESLTPPEVYRTGSGEKDKPGWIVRVVPNKFPITDIHEVIIHSPDDSRDIEKLSLGQVTAILTAYRDRFRAHEHDGQVLIFCNHGFHAGASLKHPHSQLVVVPKQITLDALSREPIANVVSESDEFISYCPEFSQWPYETWIVPCDGGIRFGDTPDKELPSLAHMLQYTLKRIEQVFLTSTITAPDRTTQFVYNYYIYPGEQWYLRIIPRFIHRAGFELGTGLNVNIVDPMEAAKKLKLVPFVGAPTAT</sequence>
<organism evidence="5 6">
    <name type="scientific">Candidatus Gottesmanbacteria bacterium RIFCSPLOWO2_01_FULL_46_21</name>
    <dbReference type="NCBI Taxonomy" id="1798393"/>
    <lineage>
        <taxon>Bacteria</taxon>
        <taxon>Candidatus Gottesmaniibacteriota</taxon>
    </lineage>
</organism>
<dbReference type="Pfam" id="PF01087">
    <property type="entry name" value="GalP_UDP_transf"/>
    <property type="match status" value="1"/>
</dbReference>